<dbReference type="AlphaFoldDB" id="A0AA39CX50"/>
<feature type="transmembrane region" description="Helical" evidence="1">
    <location>
        <begin position="61"/>
        <end position="77"/>
    </location>
</feature>
<gene>
    <name evidence="2" type="ORF">H2204_007314</name>
</gene>
<name>A0AA39CX50_9EURO</name>
<dbReference type="EMBL" id="JAPDRN010000049">
    <property type="protein sequence ID" value="KAJ9633168.1"/>
    <property type="molecule type" value="Genomic_DNA"/>
</dbReference>
<keyword evidence="1" id="KW-0472">Membrane</keyword>
<keyword evidence="1" id="KW-0812">Transmembrane</keyword>
<accession>A0AA39CX50</accession>
<feature type="transmembrane region" description="Helical" evidence="1">
    <location>
        <begin position="83"/>
        <end position="101"/>
    </location>
</feature>
<evidence type="ECO:0000313" key="2">
    <source>
        <dbReference type="EMBL" id="KAJ9633168.1"/>
    </source>
</evidence>
<dbReference type="InterPro" id="IPR024422">
    <property type="entry name" value="Protein_unknown_function_OB"/>
</dbReference>
<evidence type="ECO:0000256" key="1">
    <source>
        <dbReference type="SAM" id="Phobius"/>
    </source>
</evidence>
<protein>
    <recommendedName>
        <fullName evidence="3">tRNA_anti-like</fullName>
    </recommendedName>
</protein>
<proteinExistence type="predicted"/>
<feature type="transmembrane region" description="Helical" evidence="1">
    <location>
        <begin position="113"/>
        <end position="134"/>
    </location>
</feature>
<reference evidence="2" key="1">
    <citation type="submission" date="2022-10" db="EMBL/GenBank/DDBJ databases">
        <title>Culturing micro-colonial fungi from biological soil crusts in the Mojave desert and describing Neophaeococcomyces mojavensis, and introducing the new genera and species Taxawa tesnikishii.</title>
        <authorList>
            <person name="Kurbessoian T."/>
            <person name="Stajich J.E."/>
        </authorList>
    </citation>
    <scope>NUCLEOTIDE SEQUENCE</scope>
    <source>
        <strain evidence="2">TK_35</strain>
    </source>
</reference>
<organism evidence="2">
    <name type="scientific">Knufia peltigerae</name>
    <dbReference type="NCBI Taxonomy" id="1002370"/>
    <lineage>
        <taxon>Eukaryota</taxon>
        <taxon>Fungi</taxon>
        <taxon>Dikarya</taxon>
        <taxon>Ascomycota</taxon>
        <taxon>Pezizomycotina</taxon>
        <taxon>Eurotiomycetes</taxon>
        <taxon>Chaetothyriomycetidae</taxon>
        <taxon>Chaetothyriales</taxon>
        <taxon>Trichomeriaceae</taxon>
        <taxon>Knufia</taxon>
    </lineage>
</organism>
<evidence type="ECO:0008006" key="3">
    <source>
        <dbReference type="Google" id="ProtNLM"/>
    </source>
</evidence>
<sequence>MTMQRRLILCEDSFTLRRRYQIIDDGALPFVGSEFTFRSLQGVILNAVADTTVQASPAGKAAWITLAIAWLCFLVPFPGLGLFLGWPLNLVAFILAIVAMAKGGAIKGLFQLLGSIIVSPIVYFVGLAIFAGTLSGISAQSKGQYDAAVAEASVSAAAAEADAAAKVAEPAATAVTNDAAAAPASALEVTATTMFSDYQDNEIAADGKYKGKALLVSGTVDSISSDFMDKPVVQLSAKPFGFVQASDLPKDVAAGLKKGQKITLACTGNGEVVGFPAVSGCTVQ</sequence>
<dbReference type="Pfam" id="PF12869">
    <property type="entry name" value="tRNA_anti-like"/>
    <property type="match status" value="1"/>
</dbReference>
<comment type="caution">
    <text evidence="2">The sequence shown here is derived from an EMBL/GenBank/DDBJ whole genome shotgun (WGS) entry which is preliminary data.</text>
</comment>
<keyword evidence="1" id="KW-1133">Transmembrane helix</keyword>